<sequence>MNDKLQPNDLRSFINQDMRFKRAEALLNNHWTSLLLPDGWGVDMITVADITFARHLSHAKLLPTTIDLATFAGVKKFMSDNQSRLSPNVVKLLEEPFL</sequence>
<name>A0ABV3S134_9LACO</name>
<dbReference type="Proteomes" id="UP001556617">
    <property type="component" value="Unassembled WGS sequence"/>
</dbReference>
<gene>
    <name evidence="1" type="ORF">AB3K24_02130</name>
</gene>
<dbReference type="EMBL" id="JBFPER010000001">
    <property type="protein sequence ID" value="MEX0380152.1"/>
    <property type="molecule type" value="Genomic_DNA"/>
</dbReference>
<comment type="caution">
    <text evidence="1">The sequence shown here is derived from an EMBL/GenBank/DDBJ whole genome shotgun (WGS) entry which is preliminary data.</text>
</comment>
<keyword evidence="2" id="KW-1185">Reference proteome</keyword>
<protein>
    <submittedName>
        <fullName evidence="1">Uncharacterized protein</fullName>
    </submittedName>
</protein>
<evidence type="ECO:0000313" key="2">
    <source>
        <dbReference type="Proteomes" id="UP001556617"/>
    </source>
</evidence>
<organism evidence="1 2">
    <name type="scientific">Leuconostoc aquikimchii</name>
    <dbReference type="NCBI Taxonomy" id="3236804"/>
    <lineage>
        <taxon>Bacteria</taxon>
        <taxon>Bacillati</taxon>
        <taxon>Bacillota</taxon>
        <taxon>Bacilli</taxon>
        <taxon>Lactobacillales</taxon>
        <taxon>Lactobacillaceae</taxon>
        <taxon>Leuconostoc</taxon>
    </lineage>
</organism>
<dbReference type="RefSeq" id="WP_367973574.1">
    <property type="nucleotide sequence ID" value="NZ_JBFPEQ010000001.1"/>
</dbReference>
<proteinExistence type="predicted"/>
<accession>A0ABV3S134</accession>
<reference evidence="1 2" key="1">
    <citation type="submission" date="2024-07" db="EMBL/GenBank/DDBJ databases">
        <authorList>
            <person name="Yun M."/>
        </authorList>
    </citation>
    <scope>NUCLEOTIDE SEQUENCE [LARGE SCALE GENOMIC DNA]</scope>
    <source>
        <strain evidence="1 2">MS01</strain>
    </source>
</reference>
<evidence type="ECO:0000313" key="1">
    <source>
        <dbReference type="EMBL" id="MEX0380152.1"/>
    </source>
</evidence>